<sequence length="219" mass="25225">MRKFKVIIPFLFISSSIFCQDNSEPIVEFTNSPKVLYRGILNKVKIYVPKMDSSQVFNANNELLLKDEMELYNINCTTSRAQTKKLIVKSYSNGINIKSDTLNFDIKDIPRPRLRIGGDSGFNLKMTLEELKDAKLEVYIPKFKYDFSVNVSRYRIKIGNEKDILVEGDSISKEVYSKIKKLDIGEEILIFGVGYSSQDSKWRCGKSLGNTYIELMNKR</sequence>
<dbReference type="EMBL" id="JBHULE010000005">
    <property type="protein sequence ID" value="MFD2561842.1"/>
    <property type="molecule type" value="Genomic_DNA"/>
</dbReference>
<organism evidence="1 2">
    <name type="scientific">Aquimarina rubra</name>
    <dbReference type="NCBI Taxonomy" id="1920033"/>
    <lineage>
        <taxon>Bacteria</taxon>
        <taxon>Pseudomonadati</taxon>
        <taxon>Bacteroidota</taxon>
        <taxon>Flavobacteriia</taxon>
        <taxon>Flavobacteriales</taxon>
        <taxon>Flavobacteriaceae</taxon>
        <taxon>Aquimarina</taxon>
    </lineage>
</organism>
<dbReference type="RefSeq" id="WP_378289917.1">
    <property type="nucleotide sequence ID" value="NZ_JBHULE010000005.1"/>
</dbReference>
<evidence type="ECO:0000313" key="1">
    <source>
        <dbReference type="EMBL" id="MFD2561842.1"/>
    </source>
</evidence>
<gene>
    <name evidence="1" type="ORF">ACFSR1_04110</name>
</gene>
<protein>
    <recommendedName>
        <fullName evidence="3">Gliding motility-associated protein GldM C-terminal domain-containing protein</fullName>
    </recommendedName>
</protein>
<name>A0ABW5LBM9_9FLAO</name>
<evidence type="ECO:0008006" key="3">
    <source>
        <dbReference type="Google" id="ProtNLM"/>
    </source>
</evidence>
<reference evidence="2" key="1">
    <citation type="journal article" date="2019" name="Int. J. Syst. Evol. Microbiol.">
        <title>The Global Catalogue of Microorganisms (GCM) 10K type strain sequencing project: providing services to taxonomists for standard genome sequencing and annotation.</title>
        <authorList>
            <consortium name="The Broad Institute Genomics Platform"/>
            <consortium name="The Broad Institute Genome Sequencing Center for Infectious Disease"/>
            <person name="Wu L."/>
            <person name="Ma J."/>
        </authorList>
    </citation>
    <scope>NUCLEOTIDE SEQUENCE [LARGE SCALE GENOMIC DNA]</scope>
    <source>
        <strain evidence="2">KCTC 52274</strain>
    </source>
</reference>
<keyword evidence="2" id="KW-1185">Reference proteome</keyword>
<dbReference type="Proteomes" id="UP001597319">
    <property type="component" value="Unassembled WGS sequence"/>
</dbReference>
<comment type="caution">
    <text evidence="1">The sequence shown here is derived from an EMBL/GenBank/DDBJ whole genome shotgun (WGS) entry which is preliminary data.</text>
</comment>
<proteinExistence type="predicted"/>
<evidence type="ECO:0000313" key="2">
    <source>
        <dbReference type="Proteomes" id="UP001597319"/>
    </source>
</evidence>
<accession>A0ABW5LBM9</accession>